<reference evidence="4 5" key="1">
    <citation type="submission" date="2014-10" db="EMBL/GenBank/DDBJ databases">
        <title>Draft genome sequence of Pseudomonas chlororaphis EA105.</title>
        <authorList>
            <person name="McCully L.M."/>
            <person name="Bitzer A.S."/>
            <person name="Spence C."/>
            <person name="Bais H."/>
            <person name="Silby M.W."/>
        </authorList>
    </citation>
    <scope>NUCLEOTIDE SEQUENCE [LARGE SCALE GENOMIC DNA]</scope>
    <source>
        <strain evidence="4 5">EA105</strain>
    </source>
</reference>
<keyword evidence="1 4" id="KW-0808">Transferase</keyword>
<dbReference type="SUPFAM" id="SSF55729">
    <property type="entry name" value="Acyl-CoA N-acyltransferases (Nat)"/>
    <property type="match status" value="1"/>
</dbReference>
<dbReference type="AlphaFoldDB" id="A0A0A6D7F6"/>
<dbReference type="InterPro" id="IPR000182">
    <property type="entry name" value="GNAT_dom"/>
</dbReference>
<gene>
    <name evidence="4" type="ORF">NZ35_24555</name>
</gene>
<dbReference type="Pfam" id="PF00583">
    <property type="entry name" value="Acetyltransf_1"/>
    <property type="match status" value="1"/>
</dbReference>
<accession>A0A0A6D7F6</accession>
<dbReference type="PANTHER" id="PTHR43877:SF2">
    <property type="entry name" value="AMINOALKYLPHOSPHONATE N-ACETYLTRANSFERASE-RELATED"/>
    <property type="match status" value="1"/>
</dbReference>
<sequence length="183" mass="20360">MIDQPVIQAVSDADIPEVLDFVLKARAELFPKLSATGMPDDLARFAEVYLRGAGCFLIARHEGQIVASIGYLPYDRRFPHLPYPDLKVVEIVRLFVVPSQRRSGLAGTLYRSLKELALADGVEVIYLHTHPFLPGAIEFWQRQGFDIIDVDADPVWQTTHMHAVMSEIEESAPHQTGPSGNAP</sequence>
<evidence type="ECO:0000259" key="3">
    <source>
        <dbReference type="PROSITE" id="PS51186"/>
    </source>
</evidence>
<name>A0A0A6D7F6_9PSED</name>
<keyword evidence="2" id="KW-0012">Acyltransferase</keyword>
<protein>
    <submittedName>
        <fullName evidence="4">Acetyltransferase</fullName>
    </submittedName>
</protein>
<dbReference type="Gene3D" id="3.40.630.30">
    <property type="match status" value="1"/>
</dbReference>
<evidence type="ECO:0000313" key="4">
    <source>
        <dbReference type="EMBL" id="KHA70672.1"/>
    </source>
</evidence>
<proteinExistence type="predicted"/>
<dbReference type="InterPro" id="IPR016181">
    <property type="entry name" value="Acyl_CoA_acyltransferase"/>
</dbReference>
<dbReference type="PROSITE" id="PS51186">
    <property type="entry name" value="GNAT"/>
    <property type="match status" value="1"/>
</dbReference>
<organism evidence="4 5">
    <name type="scientific">Pseudomonas chlororaphis</name>
    <dbReference type="NCBI Taxonomy" id="587753"/>
    <lineage>
        <taxon>Bacteria</taxon>
        <taxon>Pseudomonadati</taxon>
        <taxon>Pseudomonadota</taxon>
        <taxon>Gammaproteobacteria</taxon>
        <taxon>Pseudomonadales</taxon>
        <taxon>Pseudomonadaceae</taxon>
        <taxon>Pseudomonas</taxon>
    </lineage>
</organism>
<dbReference type="EMBL" id="JSFK01000032">
    <property type="protein sequence ID" value="KHA70672.1"/>
    <property type="molecule type" value="Genomic_DNA"/>
</dbReference>
<feature type="domain" description="N-acetyltransferase" evidence="3">
    <location>
        <begin position="5"/>
        <end position="170"/>
    </location>
</feature>
<evidence type="ECO:0000313" key="5">
    <source>
        <dbReference type="Proteomes" id="UP000030564"/>
    </source>
</evidence>
<dbReference type="InterPro" id="IPR050832">
    <property type="entry name" value="Bact_Acetyltransf"/>
</dbReference>
<dbReference type="GO" id="GO:0016747">
    <property type="term" value="F:acyltransferase activity, transferring groups other than amino-acyl groups"/>
    <property type="evidence" value="ECO:0007669"/>
    <property type="project" value="InterPro"/>
</dbReference>
<dbReference type="CDD" id="cd04301">
    <property type="entry name" value="NAT_SF"/>
    <property type="match status" value="1"/>
</dbReference>
<dbReference type="OrthoDB" id="6703393at2"/>
<dbReference type="Proteomes" id="UP000030564">
    <property type="component" value="Unassembled WGS sequence"/>
</dbReference>
<dbReference type="PANTHER" id="PTHR43877">
    <property type="entry name" value="AMINOALKYLPHOSPHONATE N-ACETYLTRANSFERASE-RELATED-RELATED"/>
    <property type="match status" value="1"/>
</dbReference>
<comment type="caution">
    <text evidence="4">The sequence shown here is derived from an EMBL/GenBank/DDBJ whole genome shotgun (WGS) entry which is preliminary data.</text>
</comment>
<evidence type="ECO:0000256" key="2">
    <source>
        <dbReference type="ARBA" id="ARBA00023315"/>
    </source>
</evidence>
<evidence type="ECO:0000256" key="1">
    <source>
        <dbReference type="ARBA" id="ARBA00022679"/>
    </source>
</evidence>